<dbReference type="InterPro" id="IPR027417">
    <property type="entry name" value="P-loop_NTPase"/>
</dbReference>
<comment type="caution">
    <text evidence="1">The sequence shown here is derived from an EMBL/GenBank/DDBJ whole genome shotgun (WGS) entry which is preliminary data.</text>
</comment>
<proteinExistence type="predicted"/>
<dbReference type="Proteomes" id="UP001501237">
    <property type="component" value="Unassembled WGS sequence"/>
</dbReference>
<protein>
    <submittedName>
        <fullName evidence="1">Uncharacterized protein</fullName>
    </submittedName>
</protein>
<keyword evidence="2" id="KW-1185">Reference proteome</keyword>
<gene>
    <name evidence="1" type="ORF">GCM10010468_61950</name>
</gene>
<organism evidence="1 2">
    <name type="scientific">Actinocorallia longicatena</name>
    <dbReference type="NCBI Taxonomy" id="111803"/>
    <lineage>
        <taxon>Bacteria</taxon>
        <taxon>Bacillati</taxon>
        <taxon>Actinomycetota</taxon>
        <taxon>Actinomycetes</taxon>
        <taxon>Streptosporangiales</taxon>
        <taxon>Thermomonosporaceae</taxon>
        <taxon>Actinocorallia</taxon>
    </lineage>
</organism>
<dbReference type="SUPFAM" id="SSF52540">
    <property type="entry name" value="P-loop containing nucleoside triphosphate hydrolases"/>
    <property type="match status" value="1"/>
</dbReference>
<name>A0ABP6QLN8_9ACTN</name>
<evidence type="ECO:0000313" key="1">
    <source>
        <dbReference type="EMBL" id="GAA3231047.1"/>
    </source>
</evidence>
<reference evidence="2" key="1">
    <citation type="journal article" date="2019" name="Int. J. Syst. Evol. Microbiol.">
        <title>The Global Catalogue of Microorganisms (GCM) 10K type strain sequencing project: providing services to taxonomists for standard genome sequencing and annotation.</title>
        <authorList>
            <consortium name="The Broad Institute Genomics Platform"/>
            <consortium name="The Broad Institute Genome Sequencing Center for Infectious Disease"/>
            <person name="Wu L."/>
            <person name="Ma J."/>
        </authorList>
    </citation>
    <scope>NUCLEOTIDE SEQUENCE [LARGE SCALE GENOMIC DNA]</scope>
    <source>
        <strain evidence="2">JCM 9377</strain>
    </source>
</reference>
<dbReference type="Gene3D" id="3.40.50.300">
    <property type="entry name" value="P-loop containing nucleotide triphosphate hydrolases"/>
    <property type="match status" value="1"/>
</dbReference>
<accession>A0ABP6QLN8</accession>
<evidence type="ECO:0000313" key="2">
    <source>
        <dbReference type="Proteomes" id="UP001501237"/>
    </source>
</evidence>
<sequence length="653" mass="71415">MDFHQIRYASTGLSEGRVFRPVEYTFTDYNDVAKWQTWTEPFLRTDPNESAQPSLFYGAFGEQAALVRRDQSGGPGSENAHALIGSSTLLSTRLALELSSWSWAQLPGTLTPLSPAWFVGSRTPPTAETRSAEVMARLGPALSHILANGPAPLVLPSSMFTLGLLWAVQEILGALTVGLTGTGTWNLAFETYDDRWNSVDHSGLFLRFRPGAPYPVPYPDYAQVAQRLAERYVEGSLDTELRNLGVLGERDMSARLGRLLQPLPAEPPPPPPPPVPSVADFWDPAQLPAQAPIQIWPTFTGANMAPPPKDSERGAKGGKVTCPMCLTPLSWEDARLYKFDDTVNDYVRLKLPPDAGEELRDRELRTAFVRCRTEESEGVFHYLPYAYGEYGPPAVFGFVGATSSGKTHLLTAMIAQLVRRGLGHGLTQEPIDLVRHQSLVDGQVKALIDDGKVLDTTQRGENGFVDAFLIQENGKTPRPVALFDVSGGELTEIGKAKRFLSVADGLIFVVDAQGLDRTKLGDPTFNTVLNFLAPRLSKVSAAVVLNKSDVLRFEDPAALWLRHEGRELDAELSLAESADVYAYLYERDAGAWIRPYRECKRATLHFASAVGSGAVSDGRFVRGVEPQRVLAPLLSLMAMTGVLTTPEAKKIGI</sequence>
<dbReference type="EMBL" id="BAAAUV010000021">
    <property type="protein sequence ID" value="GAA3231047.1"/>
    <property type="molecule type" value="Genomic_DNA"/>
</dbReference>
<dbReference type="RefSeq" id="WP_344835396.1">
    <property type="nucleotide sequence ID" value="NZ_BAAAUV010000021.1"/>
</dbReference>